<keyword evidence="2" id="KW-1185">Reference proteome</keyword>
<protein>
    <submittedName>
        <fullName evidence="1">Uncharacterized protein</fullName>
    </submittedName>
</protein>
<dbReference type="RefSeq" id="WP_190442614.1">
    <property type="nucleotide sequence ID" value="NZ_JAMPKM010000018.1"/>
</dbReference>
<organism evidence="1 2">
    <name type="scientific">Trichocoleus desertorum GB2-A4</name>
    <dbReference type="NCBI Taxonomy" id="2933944"/>
    <lineage>
        <taxon>Bacteria</taxon>
        <taxon>Bacillati</taxon>
        <taxon>Cyanobacteriota</taxon>
        <taxon>Cyanophyceae</taxon>
        <taxon>Leptolyngbyales</taxon>
        <taxon>Trichocoleusaceae</taxon>
        <taxon>Trichocoleus</taxon>
    </lineage>
</organism>
<evidence type="ECO:0000313" key="1">
    <source>
        <dbReference type="EMBL" id="MEP0819996.1"/>
    </source>
</evidence>
<comment type="caution">
    <text evidence="1">The sequence shown here is derived from an EMBL/GenBank/DDBJ whole genome shotgun (WGS) entry which is preliminary data.</text>
</comment>
<name>A0ABV0JG31_9CYAN</name>
<dbReference type="EMBL" id="JAMPKM010000018">
    <property type="protein sequence ID" value="MEP0819996.1"/>
    <property type="molecule type" value="Genomic_DNA"/>
</dbReference>
<sequence>MAVLILNIRNEVGQALTSIEGIPFSIAIQQGNKLAVQQTADLTYASATLVDVTPGQYIAIATHPRVEPVAAAFQFQVTSDEDLILILFVYLESERVLLNIETFVEP</sequence>
<accession>A0ABV0JG31</accession>
<proteinExistence type="predicted"/>
<evidence type="ECO:0000313" key="2">
    <source>
        <dbReference type="Proteomes" id="UP001464891"/>
    </source>
</evidence>
<reference evidence="1 2" key="1">
    <citation type="submission" date="2022-04" db="EMBL/GenBank/DDBJ databases">
        <title>Positive selection, recombination, and allopatry shape intraspecific diversity of widespread and dominant cyanobacteria.</title>
        <authorList>
            <person name="Wei J."/>
            <person name="Shu W."/>
            <person name="Hu C."/>
        </authorList>
    </citation>
    <scope>NUCLEOTIDE SEQUENCE [LARGE SCALE GENOMIC DNA]</scope>
    <source>
        <strain evidence="1 2">GB2-A4</strain>
    </source>
</reference>
<dbReference type="Proteomes" id="UP001464891">
    <property type="component" value="Unassembled WGS sequence"/>
</dbReference>
<gene>
    <name evidence="1" type="ORF">NC998_23095</name>
</gene>